<dbReference type="AlphaFoldDB" id="A0A846R1N0"/>
<evidence type="ECO:0000256" key="8">
    <source>
        <dbReference type="ARBA" id="ARBA00048141"/>
    </source>
</evidence>
<dbReference type="Gene3D" id="3.40.1160.10">
    <property type="entry name" value="Acetylglutamate kinase-like"/>
    <property type="match status" value="1"/>
</dbReference>
<comment type="caution">
    <text evidence="11">The sequence shown here is derived from an EMBL/GenBank/DDBJ whole genome shotgun (WGS) entry which is preliminary data.</text>
</comment>
<dbReference type="InterPro" id="IPR001048">
    <property type="entry name" value="Asp/Glu/Uridylate_kinase"/>
</dbReference>
<comment type="similarity">
    <text evidence="9">Belongs to the acetylglutamate kinase family. ArgB subfamily.</text>
</comment>
<dbReference type="GO" id="GO:0003991">
    <property type="term" value="F:acetylglutamate kinase activity"/>
    <property type="evidence" value="ECO:0007669"/>
    <property type="project" value="UniProtKB-UniRule"/>
</dbReference>
<evidence type="ECO:0000256" key="5">
    <source>
        <dbReference type="ARBA" id="ARBA00022741"/>
    </source>
</evidence>
<dbReference type="GO" id="GO:0005524">
    <property type="term" value="F:ATP binding"/>
    <property type="evidence" value="ECO:0007669"/>
    <property type="project" value="UniProtKB-UniRule"/>
</dbReference>
<comment type="subcellular location">
    <subcellularLocation>
        <location evidence="9">Cytoplasm</location>
    </subcellularLocation>
</comment>
<evidence type="ECO:0000256" key="6">
    <source>
        <dbReference type="ARBA" id="ARBA00022777"/>
    </source>
</evidence>
<evidence type="ECO:0000256" key="3">
    <source>
        <dbReference type="ARBA" id="ARBA00022605"/>
    </source>
</evidence>
<feature type="domain" description="Aspartate/glutamate/uridylate kinase" evidence="10">
    <location>
        <begin position="30"/>
        <end position="265"/>
    </location>
</feature>
<keyword evidence="3 9" id="KW-0028">Amino-acid biosynthesis</keyword>
<keyword evidence="7 9" id="KW-0067">ATP-binding</keyword>
<evidence type="ECO:0000256" key="1">
    <source>
        <dbReference type="ARBA" id="ARBA00004828"/>
    </source>
</evidence>
<comment type="pathway">
    <text evidence="1 9">Amino-acid biosynthesis; L-arginine biosynthesis; N(2)-acetyl-L-ornithine from L-glutamate: step 2/4.</text>
</comment>
<keyword evidence="9" id="KW-0963">Cytoplasm</keyword>
<protein>
    <recommendedName>
        <fullName evidence="9">Acetylglutamate kinase</fullName>
        <ecNumber evidence="9">2.7.2.8</ecNumber>
    </recommendedName>
    <alternativeName>
        <fullName evidence="9">N-acetyl-L-glutamate 5-phosphotransferase</fullName>
    </alternativeName>
    <alternativeName>
        <fullName evidence="9">NAG kinase</fullName>
        <shortName evidence="9">NAGK</shortName>
    </alternativeName>
</protein>
<dbReference type="InterPro" id="IPR004662">
    <property type="entry name" value="AcgluKinase_fam"/>
</dbReference>
<organism evidence="11 12">
    <name type="scientific">Saonia flava</name>
    <dbReference type="NCBI Taxonomy" id="523696"/>
    <lineage>
        <taxon>Bacteria</taxon>
        <taxon>Pseudomonadati</taxon>
        <taxon>Bacteroidota</taxon>
        <taxon>Flavobacteriia</taxon>
        <taxon>Flavobacteriales</taxon>
        <taxon>Flavobacteriaceae</taxon>
        <taxon>Saonia</taxon>
    </lineage>
</organism>
<dbReference type="PIRSF" id="PIRSF000728">
    <property type="entry name" value="NAGK"/>
    <property type="match status" value="1"/>
</dbReference>
<dbReference type="SUPFAM" id="SSF53633">
    <property type="entry name" value="Carbamate kinase-like"/>
    <property type="match status" value="1"/>
</dbReference>
<proteinExistence type="inferred from homology"/>
<feature type="binding site" evidence="9">
    <location>
        <begin position="64"/>
        <end position="65"/>
    </location>
    <ligand>
        <name>substrate</name>
    </ligand>
</feature>
<gene>
    <name evidence="9" type="primary">argB</name>
    <name evidence="11" type="ORF">GGR42_002307</name>
</gene>
<keyword evidence="12" id="KW-1185">Reference proteome</keyword>
<dbReference type="RefSeq" id="WP_245201439.1">
    <property type="nucleotide sequence ID" value="NZ_JAATJJ010000001.1"/>
</dbReference>
<comment type="function">
    <text evidence="9">Catalyzes the ATP-dependent phosphorylation of N-acetyl-L-glutamate.</text>
</comment>
<feature type="site" description="Transition state stabilizer" evidence="9">
    <location>
        <position position="32"/>
    </location>
</feature>
<evidence type="ECO:0000256" key="2">
    <source>
        <dbReference type="ARBA" id="ARBA00022571"/>
    </source>
</evidence>
<keyword evidence="4 9" id="KW-0808">Transferase</keyword>
<reference evidence="11 12" key="1">
    <citation type="submission" date="2020-03" db="EMBL/GenBank/DDBJ databases">
        <title>Genomic Encyclopedia of Type Strains, Phase IV (KMG-IV): sequencing the most valuable type-strain genomes for metagenomic binning, comparative biology and taxonomic classification.</title>
        <authorList>
            <person name="Goeker M."/>
        </authorList>
    </citation>
    <scope>NUCLEOTIDE SEQUENCE [LARGE SCALE GENOMIC DNA]</scope>
    <source>
        <strain evidence="11 12">DSM 29762</strain>
    </source>
</reference>
<dbReference type="PANTHER" id="PTHR23342">
    <property type="entry name" value="N-ACETYLGLUTAMATE SYNTHASE"/>
    <property type="match status" value="1"/>
</dbReference>
<dbReference type="HAMAP" id="MF_00082">
    <property type="entry name" value="ArgB"/>
    <property type="match status" value="1"/>
</dbReference>
<evidence type="ECO:0000256" key="9">
    <source>
        <dbReference type="HAMAP-Rule" id="MF_00082"/>
    </source>
</evidence>
<name>A0A846R1N0_9FLAO</name>
<evidence type="ECO:0000313" key="12">
    <source>
        <dbReference type="Proteomes" id="UP000590442"/>
    </source>
</evidence>
<keyword evidence="6 9" id="KW-0418">Kinase</keyword>
<keyword evidence="2 9" id="KW-0055">Arginine biosynthesis</keyword>
<dbReference type="EC" id="2.7.2.8" evidence="9"/>
<dbReference type="InterPro" id="IPR037528">
    <property type="entry name" value="ArgB"/>
</dbReference>
<dbReference type="PANTHER" id="PTHR23342:SF0">
    <property type="entry name" value="N-ACETYLGLUTAMATE SYNTHASE, MITOCHONDRIAL"/>
    <property type="match status" value="1"/>
</dbReference>
<evidence type="ECO:0000313" key="11">
    <source>
        <dbReference type="EMBL" id="NJB71845.1"/>
    </source>
</evidence>
<dbReference type="CDD" id="cd04238">
    <property type="entry name" value="AAK_NAGK-like"/>
    <property type="match status" value="1"/>
</dbReference>
<comment type="catalytic activity">
    <reaction evidence="8 9">
        <text>N-acetyl-L-glutamate + ATP = N-acetyl-L-glutamyl 5-phosphate + ADP</text>
        <dbReference type="Rhea" id="RHEA:14629"/>
        <dbReference type="ChEBI" id="CHEBI:30616"/>
        <dbReference type="ChEBI" id="CHEBI:44337"/>
        <dbReference type="ChEBI" id="CHEBI:57936"/>
        <dbReference type="ChEBI" id="CHEBI:456216"/>
        <dbReference type="EC" id="2.7.2.8"/>
    </reaction>
</comment>
<evidence type="ECO:0000259" key="10">
    <source>
        <dbReference type="Pfam" id="PF00696"/>
    </source>
</evidence>
<feature type="binding site" evidence="9">
    <location>
        <position position="181"/>
    </location>
    <ligand>
        <name>substrate</name>
    </ligand>
</feature>
<dbReference type="Pfam" id="PF00696">
    <property type="entry name" value="AA_kinase"/>
    <property type="match status" value="1"/>
</dbReference>
<dbReference type="UniPathway" id="UPA00068">
    <property type="reaction ID" value="UER00107"/>
</dbReference>
<dbReference type="InterPro" id="IPR036393">
    <property type="entry name" value="AceGlu_kinase-like_sf"/>
</dbReference>
<accession>A0A846R1N0</accession>
<keyword evidence="5 9" id="KW-0547">Nucleotide-binding</keyword>
<dbReference type="EMBL" id="JAATJJ010000001">
    <property type="protein sequence ID" value="NJB71845.1"/>
    <property type="molecule type" value="Genomic_DNA"/>
</dbReference>
<dbReference type="GO" id="GO:0005737">
    <property type="term" value="C:cytoplasm"/>
    <property type="evidence" value="ECO:0007669"/>
    <property type="project" value="UniProtKB-SubCell"/>
</dbReference>
<dbReference type="Proteomes" id="UP000590442">
    <property type="component" value="Unassembled WGS sequence"/>
</dbReference>
<dbReference type="NCBIfam" id="TIGR00761">
    <property type="entry name" value="argB"/>
    <property type="match status" value="1"/>
</dbReference>
<evidence type="ECO:0000256" key="4">
    <source>
        <dbReference type="ARBA" id="ARBA00022679"/>
    </source>
</evidence>
<feature type="binding site" evidence="9">
    <location>
        <position position="86"/>
    </location>
    <ligand>
        <name>substrate</name>
    </ligand>
</feature>
<evidence type="ECO:0000256" key="7">
    <source>
        <dbReference type="ARBA" id="ARBA00022840"/>
    </source>
</evidence>
<dbReference type="GO" id="GO:0042450">
    <property type="term" value="P:L-arginine biosynthetic process via ornithine"/>
    <property type="evidence" value="ECO:0007669"/>
    <property type="project" value="UniProtKB-UniRule"/>
</dbReference>
<sequence length="282" mass="30839">MTKTKKMSLDSEHIENGNLPFRNARRGLSIIKIGGNVIENKEGLSDFIIAFSKIKGPKILVHGGGKLATELGKKLGIESKMVNGRRITDAQSLELITMVYAGLANKNIVAQLQAQNCNAIGLSGADGNSIQAHKRPIKEIDFGFVGDIDGINKETIAKLIEADLVPVFCAMSHDGNGQLLNTNADTIASEIAIGMSNQYKTTLYYCFEKKGVLMNVEDDNSVVKYINTESYQKLLKKEIIVDGMLPKMHNCFHALNNNVEKVCIGDVTMLNSKSTLYTTLTL</sequence>
<feature type="site" description="Transition state stabilizer" evidence="9">
    <location>
        <position position="247"/>
    </location>
</feature>